<name>A0A9P5X4X5_9AGAR</name>
<protein>
    <submittedName>
        <fullName evidence="2">Uncharacterized protein</fullName>
    </submittedName>
</protein>
<comment type="caution">
    <text evidence="2">The sequence shown here is derived from an EMBL/GenBank/DDBJ whole genome shotgun (WGS) entry which is preliminary data.</text>
</comment>
<keyword evidence="1" id="KW-0812">Transmembrane</keyword>
<proteinExistence type="predicted"/>
<gene>
    <name evidence="2" type="ORF">P691DRAFT_788708</name>
</gene>
<accession>A0A9P5X4X5</accession>
<dbReference type="OrthoDB" id="2449121at2759"/>
<reference evidence="2" key="1">
    <citation type="submission" date="2020-11" db="EMBL/GenBank/DDBJ databases">
        <authorList>
            <consortium name="DOE Joint Genome Institute"/>
            <person name="Ahrendt S."/>
            <person name="Riley R."/>
            <person name="Andreopoulos W."/>
            <person name="Labutti K."/>
            <person name="Pangilinan J."/>
            <person name="Ruiz-Duenas F.J."/>
            <person name="Barrasa J.M."/>
            <person name="Sanchez-Garcia M."/>
            <person name="Camarero S."/>
            <person name="Miyauchi S."/>
            <person name="Serrano A."/>
            <person name="Linde D."/>
            <person name="Babiker R."/>
            <person name="Drula E."/>
            <person name="Ayuso-Fernandez I."/>
            <person name="Pacheco R."/>
            <person name="Padilla G."/>
            <person name="Ferreira P."/>
            <person name="Barriuso J."/>
            <person name="Kellner H."/>
            <person name="Castanera R."/>
            <person name="Alfaro M."/>
            <person name="Ramirez L."/>
            <person name="Pisabarro A.G."/>
            <person name="Kuo A."/>
            <person name="Tritt A."/>
            <person name="Lipzen A."/>
            <person name="He G."/>
            <person name="Yan M."/>
            <person name="Ng V."/>
            <person name="Cullen D."/>
            <person name="Martin F."/>
            <person name="Rosso M.-N."/>
            <person name="Henrissat B."/>
            <person name="Hibbett D."/>
            <person name="Martinez A.T."/>
            <person name="Grigoriev I.V."/>
        </authorList>
    </citation>
    <scope>NUCLEOTIDE SEQUENCE</scope>
    <source>
        <strain evidence="2">MF-IS2</strain>
    </source>
</reference>
<dbReference type="AlphaFoldDB" id="A0A9P5X4X5"/>
<keyword evidence="1" id="KW-1133">Transmembrane helix</keyword>
<evidence type="ECO:0000256" key="1">
    <source>
        <dbReference type="SAM" id="Phobius"/>
    </source>
</evidence>
<evidence type="ECO:0000313" key="3">
    <source>
        <dbReference type="Proteomes" id="UP000807342"/>
    </source>
</evidence>
<keyword evidence="1" id="KW-0472">Membrane</keyword>
<dbReference type="Proteomes" id="UP000807342">
    <property type="component" value="Unassembled WGS sequence"/>
</dbReference>
<dbReference type="EMBL" id="MU151548">
    <property type="protein sequence ID" value="KAF9442906.1"/>
    <property type="molecule type" value="Genomic_DNA"/>
</dbReference>
<keyword evidence="3" id="KW-1185">Reference proteome</keyword>
<sequence>MSMSLGGMALVTTMAAWQDKNLIYLILMISGLAGVREILMMMWGIWMTWELMMRCAEVASKSECSCSQWSLVMIHKMKTGFHQSYGTIKQRSRLVLPKFHCELNPIEMYCGWCKYHSQQAPKNTFDGAKKATCGF</sequence>
<organism evidence="2 3">
    <name type="scientific">Macrolepiota fuliginosa MF-IS2</name>
    <dbReference type="NCBI Taxonomy" id="1400762"/>
    <lineage>
        <taxon>Eukaryota</taxon>
        <taxon>Fungi</taxon>
        <taxon>Dikarya</taxon>
        <taxon>Basidiomycota</taxon>
        <taxon>Agaricomycotina</taxon>
        <taxon>Agaricomycetes</taxon>
        <taxon>Agaricomycetidae</taxon>
        <taxon>Agaricales</taxon>
        <taxon>Agaricineae</taxon>
        <taxon>Agaricaceae</taxon>
        <taxon>Macrolepiota</taxon>
    </lineage>
</organism>
<evidence type="ECO:0000313" key="2">
    <source>
        <dbReference type="EMBL" id="KAF9442906.1"/>
    </source>
</evidence>
<feature type="transmembrane region" description="Helical" evidence="1">
    <location>
        <begin position="25"/>
        <end position="46"/>
    </location>
</feature>